<evidence type="ECO:0000313" key="3">
    <source>
        <dbReference type="Proteomes" id="UP000501939"/>
    </source>
</evidence>
<protein>
    <recommendedName>
        <fullName evidence="4">DUF2382 domain-containing protein</fullName>
    </recommendedName>
</protein>
<evidence type="ECO:0000313" key="2">
    <source>
        <dbReference type="EMBL" id="QIO10037.1"/>
    </source>
</evidence>
<gene>
    <name evidence="2" type="ORF">G8D99_14150</name>
</gene>
<keyword evidence="3" id="KW-1185">Reference proteome</keyword>
<sequence length="183" mass="19795">MKMTAKQVSLSLLVLASTATMAKPMPNSIVVDDKAVVPVVKTQVIRRVEGQAPVRTVEATVFEVTNQGKDIVARELVSQDNEATFSDKGLSVPVLKQGGVIVPTSKIEVIQTLKQDEQVLSQKKVIDAAGVEIKKDGEVVKRQLLLDQQSHPEANEKMSHAVVSENGTVTKDIVVFDEAQPAE</sequence>
<name>A0A6G8S7A5_9GAMM</name>
<dbReference type="EMBL" id="CP049916">
    <property type="protein sequence ID" value="QIO10037.1"/>
    <property type="molecule type" value="Genomic_DNA"/>
</dbReference>
<keyword evidence="1" id="KW-0732">Signal</keyword>
<dbReference type="KEGG" id="alj:G8D99_14150"/>
<feature type="chain" id="PRO_5026170169" description="DUF2382 domain-containing protein" evidence="1">
    <location>
        <begin position="23"/>
        <end position="183"/>
    </location>
</feature>
<reference evidence="2 3" key="1">
    <citation type="submission" date="2020-03" db="EMBL/GenBank/DDBJ databases">
        <authorList>
            <person name="Zhu W."/>
        </authorList>
    </citation>
    <scope>NUCLEOTIDE SEQUENCE [LARGE SCALE GENOMIC DNA]</scope>
    <source>
        <strain evidence="2 3">185</strain>
    </source>
</reference>
<feature type="signal peptide" evidence="1">
    <location>
        <begin position="1"/>
        <end position="22"/>
    </location>
</feature>
<evidence type="ECO:0000256" key="1">
    <source>
        <dbReference type="SAM" id="SignalP"/>
    </source>
</evidence>
<evidence type="ECO:0008006" key="4">
    <source>
        <dbReference type="Google" id="ProtNLM"/>
    </source>
</evidence>
<dbReference type="Proteomes" id="UP000501939">
    <property type="component" value="Chromosome"/>
</dbReference>
<organism evidence="2 3">
    <name type="scientific">Acinetobacter lanii</name>
    <dbReference type="NCBI Taxonomy" id="2715163"/>
    <lineage>
        <taxon>Bacteria</taxon>
        <taxon>Pseudomonadati</taxon>
        <taxon>Pseudomonadota</taxon>
        <taxon>Gammaproteobacteria</taxon>
        <taxon>Moraxellales</taxon>
        <taxon>Moraxellaceae</taxon>
        <taxon>Acinetobacter</taxon>
    </lineage>
</organism>
<accession>A0A6G8S7A5</accession>
<dbReference type="AlphaFoldDB" id="A0A6G8S7A5"/>
<dbReference type="RefSeq" id="WP_166326979.1">
    <property type="nucleotide sequence ID" value="NZ_CP049916.1"/>
</dbReference>
<proteinExistence type="predicted"/>